<protein>
    <submittedName>
        <fullName evidence="2">Xylose isomerase-like TIM barrel</fullName>
    </submittedName>
</protein>
<dbReference type="NCBIfam" id="NF041277">
    <property type="entry name" value="coba_remo_CbiR"/>
    <property type="match status" value="1"/>
</dbReference>
<dbReference type="GO" id="GO:0016853">
    <property type="term" value="F:isomerase activity"/>
    <property type="evidence" value="ECO:0007669"/>
    <property type="project" value="UniProtKB-KW"/>
</dbReference>
<dbReference type="STRING" id="419481.SAMN05216233_101308"/>
<sequence>MESIPTTSYKNRFPFSLTVPSWLYPAGYEENVARVAPFVDGVELLFFEGRPESLPVPETFRALAELRERHGLSYNIHMPIDENLASADGGERARSLDAHKRLFELVAPLEPVTHTIHLEQPKGTDPAAWTLWACQSLEALAGGMDPSRVTVETLDYDLLPLADTLESLGYRVCLDLGHLIHFGLPVEETIRRLGPLCRMVHLHGVAGGKDHRALSLMDPALFQRLLPFLSTYTHTLSMEIFKAAPCFDSIDFLAEHL</sequence>
<dbReference type="Proteomes" id="UP000198870">
    <property type="component" value="Unassembled WGS sequence"/>
</dbReference>
<dbReference type="RefSeq" id="WP_092207565.1">
    <property type="nucleotide sequence ID" value="NZ_FMUX01000001.1"/>
</dbReference>
<evidence type="ECO:0000259" key="1">
    <source>
        <dbReference type="Pfam" id="PF01261"/>
    </source>
</evidence>
<dbReference type="OrthoDB" id="9792261at2"/>
<proteinExistence type="predicted"/>
<accession>A0A1G5AMA9</accession>
<dbReference type="InterPro" id="IPR036237">
    <property type="entry name" value="Xyl_isomerase-like_sf"/>
</dbReference>
<dbReference type="Pfam" id="PF01261">
    <property type="entry name" value="AP_endonuc_2"/>
    <property type="match status" value="1"/>
</dbReference>
<keyword evidence="2" id="KW-0413">Isomerase</keyword>
<reference evidence="2 3" key="1">
    <citation type="submission" date="2016-10" db="EMBL/GenBank/DDBJ databases">
        <authorList>
            <person name="de Groot N.N."/>
        </authorList>
    </citation>
    <scope>NUCLEOTIDE SEQUENCE [LARGE SCALE GENOMIC DNA]</scope>
    <source>
        <strain evidence="2 3">AA1</strain>
    </source>
</reference>
<organism evidence="2 3">
    <name type="scientific">Desulfoluna spongiiphila</name>
    <dbReference type="NCBI Taxonomy" id="419481"/>
    <lineage>
        <taxon>Bacteria</taxon>
        <taxon>Pseudomonadati</taxon>
        <taxon>Thermodesulfobacteriota</taxon>
        <taxon>Desulfobacteria</taxon>
        <taxon>Desulfobacterales</taxon>
        <taxon>Desulfolunaceae</taxon>
        <taxon>Desulfoluna</taxon>
    </lineage>
</organism>
<evidence type="ECO:0000313" key="3">
    <source>
        <dbReference type="Proteomes" id="UP000198870"/>
    </source>
</evidence>
<dbReference type="EMBL" id="FMUX01000001">
    <property type="protein sequence ID" value="SCX79058.1"/>
    <property type="molecule type" value="Genomic_DNA"/>
</dbReference>
<name>A0A1G5AMA9_9BACT</name>
<dbReference type="Gene3D" id="3.20.20.150">
    <property type="entry name" value="Divalent-metal-dependent TIM barrel enzymes"/>
    <property type="match status" value="1"/>
</dbReference>
<keyword evidence="3" id="KW-1185">Reference proteome</keyword>
<dbReference type="SUPFAM" id="SSF51658">
    <property type="entry name" value="Xylose isomerase-like"/>
    <property type="match status" value="1"/>
</dbReference>
<dbReference type="AlphaFoldDB" id="A0A1G5AMA9"/>
<gene>
    <name evidence="2" type="ORF">SAMN05216233_101308</name>
</gene>
<feature type="domain" description="Xylose isomerase-like TIM barrel" evidence="1">
    <location>
        <begin position="40"/>
        <end position="218"/>
    </location>
</feature>
<evidence type="ECO:0000313" key="2">
    <source>
        <dbReference type="EMBL" id="SCX79058.1"/>
    </source>
</evidence>
<dbReference type="InterPro" id="IPR013022">
    <property type="entry name" value="Xyl_isomerase-like_TIM-brl"/>
</dbReference>